<dbReference type="SFLD" id="SFLDG00180">
    <property type="entry name" value="muconate_cycloisomerase"/>
    <property type="match status" value="1"/>
</dbReference>
<evidence type="ECO:0000256" key="4">
    <source>
        <dbReference type="ARBA" id="ARBA00023235"/>
    </source>
</evidence>
<protein>
    <recommendedName>
        <fullName evidence="7">Dipeptide epimerase</fullName>
        <ecNumber evidence="7">5.1.1.-</ecNumber>
    </recommendedName>
</protein>
<evidence type="ECO:0000256" key="6">
    <source>
        <dbReference type="PIRSR" id="PIRSR634603-3"/>
    </source>
</evidence>
<dbReference type="PANTHER" id="PTHR48073">
    <property type="entry name" value="O-SUCCINYLBENZOATE SYNTHASE-RELATED"/>
    <property type="match status" value="1"/>
</dbReference>
<dbReference type="SUPFAM" id="SSF51604">
    <property type="entry name" value="Enolase C-terminal domain-like"/>
    <property type="match status" value="1"/>
</dbReference>
<evidence type="ECO:0000313" key="10">
    <source>
        <dbReference type="Proteomes" id="UP000822688"/>
    </source>
</evidence>
<dbReference type="GO" id="GO:0046872">
    <property type="term" value="F:metal ion binding"/>
    <property type="evidence" value="ECO:0007669"/>
    <property type="project" value="UniProtKB-KW"/>
</dbReference>
<dbReference type="CDD" id="cd03319">
    <property type="entry name" value="L-Ala-DL-Glu_epimerase"/>
    <property type="match status" value="1"/>
</dbReference>
<feature type="active site" description="Proton acceptor; specific for (R)-substrate epimerization" evidence="5">
    <location>
        <position position="191"/>
    </location>
</feature>
<organism evidence="9 10">
    <name type="scientific">Ceratodon purpureus</name>
    <name type="common">Fire moss</name>
    <name type="synonym">Dicranum purpureum</name>
    <dbReference type="NCBI Taxonomy" id="3225"/>
    <lineage>
        <taxon>Eukaryota</taxon>
        <taxon>Viridiplantae</taxon>
        <taxon>Streptophyta</taxon>
        <taxon>Embryophyta</taxon>
        <taxon>Bryophyta</taxon>
        <taxon>Bryophytina</taxon>
        <taxon>Bryopsida</taxon>
        <taxon>Dicranidae</taxon>
        <taxon>Pseudoditrichales</taxon>
        <taxon>Ditrichaceae</taxon>
        <taxon>Ceratodon</taxon>
    </lineage>
</organism>
<evidence type="ECO:0000259" key="8">
    <source>
        <dbReference type="SMART" id="SM00922"/>
    </source>
</evidence>
<dbReference type="Proteomes" id="UP000822688">
    <property type="component" value="Chromosome 9"/>
</dbReference>
<dbReference type="Pfam" id="PF02746">
    <property type="entry name" value="MR_MLE_N"/>
    <property type="match status" value="1"/>
</dbReference>
<reference evidence="9" key="1">
    <citation type="submission" date="2020-06" db="EMBL/GenBank/DDBJ databases">
        <title>WGS assembly of Ceratodon purpureus strain R40.</title>
        <authorList>
            <person name="Carey S.B."/>
            <person name="Jenkins J."/>
            <person name="Shu S."/>
            <person name="Lovell J.T."/>
            <person name="Sreedasyam A."/>
            <person name="Maumus F."/>
            <person name="Tiley G.P."/>
            <person name="Fernandez-Pozo N."/>
            <person name="Barry K."/>
            <person name="Chen C."/>
            <person name="Wang M."/>
            <person name="Lipzen A."/>
            <person name="Daum C."/>
            <person name="Saski C.A."/>
            <person name="Payton A.C."/>
            <person name="Mcbreen J.C."/>
            <person name="Conrad R.E."/>
            <person name="Kollar L.M."/>
            <person name="Olsson S."/>
            <person name="Huttunen S."/>
            <person name="Landis J.B."/>
            <person name="Wickett N.J."/>
            <person name="Johnson M.G."/>
            <person name="Rensing S.A."/>
            <person name="Grimwood J."/>
            <person name="Schmutz J."/>
            <person name="Mcdaniel S.F."/>
        </authorList>
    </citation>
    <scope>NUCLEOTIDE SEQUENCE</scope>
    <source>
        <strain evidence="9">R40</strain>
    </source>
</reference>
<comment type="similarity">
    <text evidence="1 7">Belongs to the mandelate racemase/muconate lactonizing enzyme family.</text>
</comment>
<feature type="domain" description="Mandelate racemase/muconate lactonizing enzyme C-terminal" evidence="8">
    <location>
        <begin position="170"/>
        <end position="264"/>
    </location>
</feature>
<evidence type="ECO:0000256" key="2">
    <source>
        <dbReference type="ARBA" id="ARBA00022723"/>
    </source>
</evidence>
<dbReference type="EC" id="5.1.1.-" evidence="7"/>
<dbReference type="AlphaFoldDB" id="A0A8T0GQK7"/>
<dbReference type="GO" id="GO:0016855">
    <property type="term" value="F:racemase and epimerase activity, acting on amino acids and derivatives"/>
    <property type="evidence" value="ECO:0007669"/>
    <property type="project" value="UniProtKB-UniRule"/>
</dbReference>
<feature type="active site" description="Proton acceptor; specific for (S)-substrate epimerization" evidence="5">
    <location>
        <position position="300"/>
    </location>
</feature>
<dbReference type="InterPro" id="IPR029017">
    <property type="entry name" value="Enolase-like_N"/>
</dbReference>
<evidence type="ECO:0000256" key="7">
    <source>
        <dbReference type="RuleBase" id="RU366006"/>
    </source>
</evidence>
<dbReference type="InterPro" id="IPR029065">
    <property type="entry name" value="Enolase_C-like"/>
</dbReference>
<evidence type="ECO:0000256" key="3">
    <source>
        <dbReference type="ARBA" id="ARBA00022842"/>
    </source>
</evidence>
<keyword evidence="4 7" id="KW-0413">Isomerase</keyword>
<dbReference type="EMBL" id="CM026430">
    <property type="protein sequence ID" value="KAG0561891.1"/>
    <property type="molecule type" value="Genomic_DNA"/>
</dbReference>
<accession>A0A8T0GQK7</accession>
<dbReference type="SFLD" id="SFLDS00001">
    <property type="entry name" value="Enolase"/>
    <property type="match status" value="1"/>
</dbReference>
<dbReference type="Gene3D" id="3.20.20.120">
    <property type="entry name" value="Enolase-like C-terminal domain"/>
    <property type="match status" value="1"/>
</dbReference>
<proteinExistence type="inferred from homology"/>
<dbReference type="PANTHER" id="PTHR48073:SF2">
    <property type="entry name" value="O-SUCCINYLBENZOATE SYNTHASE"/>
    <property type="match status" value="1"/>
</dbReference>
<evidence type="ECO:0000256" key="1">
    <source>
        <dbReference type="ARBA" id="ARBA00008031"/>
    </source>
</evidence>
<dbReference type="InterPro" id="IPR034603">
    <property type="entry name" value="Dipeptide_epimerase"/>
</dbReference>
<sequence>MSGFSRGGDTFAVPPPLTSLLTLLDFSIINVVRAEAKVLNVPLKAPFVIATARLESVGNVVIRIVLVDGSVGWGEAPILPSVTVEDQPTALAKASLACTMLEDSPAISCRHALENVSKLLPGHDFASVRAGLEMAILDALAHSVGMPLWWLFGGQGNTIVTDITIPVCSSKEAGLLALEYKDRGFQTIKTKVGGRDLKDDIDMLRAIRHNHPTCSLILDANGGYNASDALEVLRQLHEFELTPVLYEQPVARDDWNGLHQVATEAFDRFGVLVVADESCRSMEDVTRIVKSKLAHVVNIKLCKMGILVALEVVAFAQQAGLGLMIGGMVETRIGMGFAAHIAAGLASFRFIDLDTPLLLAEDPVQGGYSADGPVYRLGNTPGHGGSVLWPQA</sequence>
<keyword evidence="10" id="KW-1185">Reference proteome</keyword>
<dbReference type="InterPro" id="IPR013341">
    <property type="entry name" value="Mandelate_racemase_N_dom"/>
</dbReference>
<dbReference type="SMART" id="SM00922">
    <property type="entry name" value="MR_MLE"/>
    <property type="match status" value="1"/>
</dbReference>
<name>A0A8T0GQK7_CERPU</name>
<dbReference type="InterPro" id="IPR036849">
    <property type="entry name" value="Enolase-like_C_sf"/>
</dbReference>
<evidence type="ECO:0000256" key="5">
    <source>
        <dbReference type="PIRSR" id="PIRSR634603-1"/>
    </source>
</evidence>
<keyword evidence="3 6" id="KW-0460">Magnesium</keyword>
<dbReference type="InterPro" id="IPR013342">
    <property type="entry name" value="Mandelate_racemase_C"/>
</dbReference>
<comment type="caution">
    <text evidence="9">The sequence shown here is derived from an EMBL/GenBank/DDBJ whole genome shotgun (WGS) entry which is preliminary data.</text>
</comment>
<feature type="binding site" evidence="6">
    <location>
        <position position="219"/>
    </location>
    <ligand>
        <name>Mg(2+)</name>
        <dbReference type="ChEBI" id="CHEBI:18420"/>
    </ligand>
</feature>
<dbReference type="SFLD" id="SFLDF00009">
    <property type="entry name" value="o-succinylbenzoate_synthase"/>
    <property type="match status" value="1"/>
</dbReference>
<dbReference type="Pfam" id="PF13378">
    <property type="entry name" value="MR_MLE_C"/>
    <property type="match status" value="1"/>
</dbReference>
<dbReference type="SUPFAM" id="SSF54826">
    <property type="entry name" value="Enolase N-terminal domain-like"/>
    <property type="match status" value="1"/>
</dbReference>
<feature type="binding site" evidence="6">
    <location>
        <position position="276"/>
    </location>
    <ligand>
        <name>Mg(2+)</name>
        <dbReference type="ChEBI" id="CHEBI:18420"/>
    </ligand>
</feature>
<dbReference type="Gene3D" id="3.30.390.10">
    <property type="entry name" value="Enolase-like, N-terminal domain"/>
    <property type="match status" value="1"/>
</dbReference>
<keyword evidence="2 6" id="KW-0479">Metal-binding</keyword>
<comment type="cofactor">
    <cofactor evidence="6 7">
        <name>Mg(2+)</name>
        <dbReference type="ChEBI" id="CHEBI:18420"/>
    </cofactor>
    <text evidence="6 7">Binds 1 Mg(2+) ion per subunit.</text>
</comment>
<feature type="binding site" evidence="6">
    <location>
        <position position="247"/>
    </location>
    <ligand>
        <name>Mg(2+)</name>
        <dbReference type="ChEBI" id="CHEBI:18420"/>
    </ligand>
</feature>
<gene>
    <name evidence="9" type="ORF">KC19_9G101100</name>
</gene>
<evidence type="ECO:0000313" key="9">
    <source>
        <dbReference type="EMBL" id="KAG0561891.1"/>
    </source>
</evidence>